<keyword evidence="3" id="KW-1185">Reference proteome</keyword>
<protein>
    <submittedName>
        <fullName evidence="2">DUF1772 domain-containing protein</fullName>
    </submittedName>
</protein>
<name>A0ABT9HT37_9SPHN</name>
<feature type="transmembrane region" description="Helical" evidence="1">
    <location>
        <begin position="123"/>
        <end position="145"/>
    </location>
</feature>
<keyword evidence="1" id="KW-0812">Transmembrane</keyword>
<reference evidence="2 3" key="1">
    <citation type="submission" date="2023-08" db="EMBL/GenBank/DDBJ databases">
        <title>genomic of G39.</title>
        <authorList>
            <person name="Wang Y."/>
        </authorList>
    </citation>
    <scope>NUCLEOTIDE SEQUENCE [LARGE SCALE GENOMIC DNA]</scope>
    <source>
        <strain evidence="2 3">G39</strain>
    </source>
</reference>
<feature type="transmembrane region" description="Helical" evidence="1">
    <location>
        <begin position="151"/>
        <end position="172"/>
    </location>
</feature>
<dbReference type="Proteomes" id="UP001240639">
    <property type="component" value="Unassembled WGS sequence"/>
</dbReference>
<feature type="transmembrane region" description="Helical" evidence="1">
    <location>
        <begin position="93"/>
        <end position="111"/>
    </location>
</feature>
<accession>A0ABT9HT37</accession>
<evidence type="ECO:0000313" key="3">
    <source>
        <dbReference type="Proteomes" id="UP001240639"/>
    </source>
</evidence>
<feature type="transmembrane region" description="Helical" evidence="1">
    <location>
        <begin position="219"/>
        <end position="236"/>
    </location>
</feature>
<gene>
    <name evidence="2" type="ORF">Q9K02_14315</name>
</gene>
<keyword evidence="1" id="KW-1133">Transmembrane helix</keyword>
<comment type="caution">
    <text evidence="2">The sequence shown here is derived from an EMBL/GenBank/DDBJ whole genome shotgun (WGS) entry which is preliminary data.</text>
</comment>
<keyword evidence="1" id="KW-0472">Membrane</keyword>
<dbReference type="EMBL" id="JAVAIM010000002">
    <property type="protein sequence ID" value="MDP4576312.1"/>
    <property type="molecule type" value="Genomic_DNA"/>
</dbReference>
<sequence length="251" mass="27042">MLSAIAASAPSLFRNFPQPPAEFDLLDPSPHHFFTYYSHIALGTIAVLAALVALYAIKGSTIHRTAGKFYLLGMGIAALTALLTITANFPGPIIVNAALALYAGGGAYLATRQRSSRVLRAEWVLFGLGLIALLGFSLLASRQVLAGNIPLVAPLGVGGPLLILVALDLNFLLRSGEYREQHRIRRHVSRIAWVLLLTVRNPVNEMRDVLGINQETVTFGPYLVVLAILVLFGPKARRMDRPLSRGAAALS</sequence>
<feature type="transmembrane region" description="Helical" evidence="1">
    <location>
        <begin position="69"/>
        <end position="87"/>
    </location>
</feature>
<proteinExistence type="predicted"/>
<evidence type="ECO:0000256" key="1">
    <source>
        <dbReference type="SAM" id="Phobius"/>
    </source>
</evidence>
<organism evidence="2 3">
    <name type="scientific">Qipengyuania profundimaris</name>
    <dbReference type="NCBI Taxonomy" id="3067652"/>
    <lineage>
        <taxon>Bacteria</taxon>
        <taxon>Pseudomonadati</taxon>
        <taxon>Pseudomonadota</taxon>
        <taxon>Alphaproteobacteria</taxon>
        <taxon>Sphingomonadales</taxon>
        <taxon>Erythrobacteraceae</taxon>
        <taxon>Qipengyuania</taxon>
    </lineage>
</organism>
<evidence type="ECO:0000313" key="2">
    <source>
        <dbReference type="EMBL" id="MDP4576312.1"/>
    </source>
</evidence>
<feature type="transmembrane region" description="Helical" evidence="1">
    <location>
        <begin position="33"/>
        <end position="57"/>
    </location>
</feature>
<dbReference type="RefSeq" id="WP_305933558.1">
    <property type="nucleotide sequence ID" value="NZ_JAVAIM010000002.1"/>
</dbReference>